<organism evidence="2 3">
    <name type="scientific">Tahibacter soli</name>
    <dbReference type="NCBI Taxonomy" id="2983605"/>
    <lineage>
        <taxon>Bacteria</taxon>
        <taxon>Pseudomonadati</taxon>
        <taxon>Pseudomonadota</taxon>
        <taxon>Gammaproteobacteria</taxon>
        <taxon>Lysobacterales</taxon>
        <taxon>Rhodanobacteraceae</taxon>
        <taxon>Tahibacter</taxon>
    </lineage>
</organism>
<dbReference type="Proteomes" id="UP001139971">
    <property type="component" value="Unassembled WGS sequence"/>
</dbReference>
<dbReference type="GO" id="GO:0004386">
    <property type="term" value="F:helicase activity"/>
    <property type="evidence" value="ECO:0007669"/>
    <property type="project" value="UniProtKB-KW"/>
</dbReference>
<dbReference type="SUPFAM" id="SSF52540">
    <property type="entry name" value="P-loop containing nucleoside triphosphate hydrolases"/>
    <property type="match status" value="1"/>
</dbReference>
<accession>A0A9X3YFK3</accession>
<name>A0A9X3YFK3_9GAMM</name>
<proteinExistence type="predicted"/>
<dbReference type="Pfam" id="PF00271">
    <property type="entry name" value="Helicase_C"/>
    <property type="match status" value="1"/>
</dbReference>
<evidence type="ECO:0000313" key="3">
    <source>
        <dbReference type="Proteomes" id="UP001139971"/>
    </source>
</evidence>
<dbReference type="RefSeq" id="WP_263544407.1">
    <property type="nucleotide sequence ID" value="NZ_JAOVZO020000001.1"/>
</dbReference>
<reference evidence="2" key="1">
    <citation type="submission" date="2023-02" db="EMBL/GenBank/DDBJ databases">
        <title>Tahibacter soli sp. nov. isolated from soil.</title>
        <authorList>
            <person name="Baek J.H."/>
            <person name="Lee J.K."/>
            <person name="Choi D.G."/>
            <person name="Jeon C.O."/>
        </authorList>
    </citation>
    <scope>NUCLEOTIDE SEQUENCE</scope>
    <source>
        <strain evidence="2">BL</strain>
    </source>
</reference>
<gene>
    <name evidence="2" type="ORF">OD750_000330</name>
</gene>
<dbReference type="SMART" id="SM00490">
    <property type="entry name" value="HELICc"/>
    <property type="match status" value="1"/>
</dbReference>
<dbReference type="CDD" id="cd18785">
    <property type="entry name" value="SF2_C"/>
    <property type="match status" value="1"/>
</dbReference>
<evidence type="ECO:0000259" key="1">
    <source>
        <dbReference type="PROSITE" id="PS51194"/>
    </source>
</evidence>
<dbReference type="InterPro" id="IPR027417">
    <property type="entry name" value="P-loop_NTPase"/>
</dbReference>
<keyword evidence="2" id="KW-0067">ATP-binding</keyword>
<dbReference type="Gene3D" id="3.40.50.300">
    <property type="entry name" value="P-loop containing nucleotide triphosphate hydrolases"/>
    <property type="match status" value="1"/>
</dbReference>
<keyword evidence="2" id="KW-0347">Helicase</keyword>
<protein>
    <submittedName>
        <fullName evidence="2">Helicase-related protein</fullName>
    </submittedName>
</protein>
<dbReference type="PROSITE" id="PS51194">
    <property type="entry name" value="HELICASE_CTER"/>
    <property type="match status" value="1"/>
</dbReference>
<keyword evidence="3" id="KW-1185">Reference proteome</keyword>
<dbReference type="AlphaFoldDB" id="A0A9X3YFK3"/>
<feature type="domain" description="Helicase C-terminal" evidence="1">
    <location>
        <begin position="909"/>
        <end position="1091"/>
    </location>
</feature>
<dbReference type="InterPro" id="IPR001650">
    <property type="entry name" value="Helicase_C-like"/>
</dbReference>
<dbReference type="EMBL" id="JAOVZO020000001">
    <property type="protein sequence ID" value="MDC8010986.1"/>
    <property type="molecule type" value="Genomic_DNA"/>
</dbReference>
<sequence>MEFSGRAYKERFKEANWPEIEDSVRTAVLAKLGLPLKITTIFATDDDVDVAGEGDGAAEGVVARGDAFPPLNDAHFRPMDVPHKWLRIDLSHEEIPFLDFDPSLSQANLSDVVDQASAGLTRALGSAVKRWAESEVGKMWCYRKGVRVLPSQYKGWESFLEAVRADQTKTLTLPDIALRWHIRVVPDWSDPSRANLHISLENASVEPKRNGDTVDQSVFQVHLDVSMPLAMHRYLRLGRVEPSYRYNEYLDYPAMGFNGGVQRVQSGTSDELRIRTTWAPRYTQPRVIPRQYAGLQPNMRMLSGENSLELVLPLAKVLEDWFASLDERVDPFAGLGADDVVGRARETSGFAKDKRGWRKEIDAVRAGLEILSESERIWKLTRKRGPQSDERATVFEAWLSMNETMADMLRSRFKNDDGEWRLFQLAFVIAHIPAIATRMDSFASRFERERDDTVTLLYFATGGGKSEAFFGLLVLALFLDRLRGKAIGVTAMIRYPLRLLTIQQAQRCSKVLARAELVRRRHEIGGEPFSIGFWVGSGGSPNNHSAPGVADIPDIKDQGADLKTESLLLSREINYELQKAAWNKIPSCPFCDEDTVLRRFSALGGTVAHVCSSLGCAANEGVFKPLPFFICDVDIYDIAPSVLLGTVDKLALIGQSSRTIRRIYAMFGAAPWQEETTGRLKIPNEPRAFEGGPEAAGCVGLFPAYPDGKRLFHDPFPSLLIQDEAHLLDESLGTFAGLFESALDAVYGELSKPLKALVAHEPDSQTRRRSKVVAASATVSDPDRQLEHLYQRPVPAMQFPYPGESLYASFYAAPAEPADVQRSSLPDIEQRANWARVYVGFMTNGRAHTATTVAVLSNFHAAISELILSFTSNDERRHLSAREMLASVASEGHMRGAYSEALRKATPAELATLVDLHRIALTYVTNKKGGDQIMAAEFEETRKRHAERNLPLKDLRTDLITGSVSQGDIQKTVQDAQQRPKPGQVFPDLETVLRSVVATSAVSHGVDVEEFNSMFFAGLPSDIAEYIQASSRVGRTHVGFVVLVPTPQRRRDRYVVEVFDSYHRFLERMVSPAAIDRWAGRAVERVLPSLIQAYLAGVAYINEVHAAPADKKQSVRDLSWIPNIVNLYNGQATRGPLVANLCSFAERAIGLDSETFAPGGKQHYQELIKDRVEAMLSGWARDMLGEQRGLGDFFRAQSSVMKRPMTSLRDVDEAGFISFGYRDLDGSRGKIDDHAVRKVMKLIRGGVADGGNDGE</sequence>
<evidence type="ECO:0000313" key="2">
    <source>
        <dbReference type="EMBL" id="MDC8010986.1"/>
    </source>
</evidence>
<keyword evidence="2" id="KW-0378">Hydrolase</keyword>
<comment type="caution">
    <text evidence="2">The sequence shown here is derived from an EMBL/GenBank/DDBJ whole genome shotgun (WGS) entry which is preliminary data.</text>
</comment>
<keyword evidence="2" id="KW-0547">Nucleotide-binding</keyword>